<evidence type="ECO:0000256" key="9">
    <source>
        <dbReference type="ARBA" id="ARBA00023125"/>
    </source>
</evidence>
<name>A0A1F5BUS2_9BACT</name>
<feature type="binding site" evidence="13">
    <location>
        <position position="7"/>
    </location>
    <ligand>
        <name>Mg(2+)</name>
        <dbReference type="ChEBI" id="CHEBI:18420"/>
        <label>1</label>
    </ligand>
</feature>
<comment type="similarity">
    <text evidence="1 13">Belongs to the RuvC family.</text>
</comment>
<proteinExistence type="inferred from homology"/>
<evidence type="ECO:0000313" key="16">
    <source>
        <dbReference type="Proteomes" id="UP000176650"/>
    </source>
</evidence>
<evidence type="ECO:0000256" key="14">
    <source>
        <dbReference type="NCBIfam" id="TIGR00228"/>
    </source>
</evidence>
<dbReference type="AlphaFoldDB" id="A0A1F5BUS2"/>
<comment type="subunit">
    <text evidence="13">Homodimer which binds Holliday junction (HJ) DNA. The HJ becomes 2-fold symmetrical on binding to RuvC with unstacked arms; it has a different conformation from HJ DNA in complex with RuvA. In the full resolvosome a probable DNA-RuvA(4)-RuvB(12)-RuvC(2) complex forms which resolves the HJ.</text>
</comment>
<feature type="binding site" evidence="13">
    <location>
        <position position="66"/>
    </location>
    <ligand>
        <name>Mg(2+)</name>
        <dbReference type="ChEBI" id="CHEBI:18420"/>
        <label>2</label>
    </ligand>
</feature>
<protein>
    <recommendedName>
        <fullName evidence="13 14">Crossover junction endodeoxyribonuclease RuvC</fullName>
        <ecNumber evidence="13 14">3.1.21.10</ecNumber>
    </recommendedName>
    <alternativeName>
        <fullName evidence="13">Holliday junction nuclease RuvC</fullName>
    </alternativeName>
    <alternativeName>
        <fullName evidence="13">Holliday junction resolvase RuvC</fullName>
    </alternativeName>
</protein>
<evidence type="ECO:0000256" key="13">
    <source>
        <dbReference type="HAMAP-Rule" id="MF_00034"/>
    </source>
</evidence>
<comment type="cofactor">
    <cofactor evidence="13">
        <name>Mg(2+)</name>
        <dbReference type="ChEBI" id="CHEBI:18420"/>
    </cofactor>
    <text evidence="13">Binds 2 Mg(2+) ion per subunit.</text>
</comment>
<gene>
    <name evidence="13" type="primary">ruvC</name>
    <name evidence="15" type="ORF">A2988_02505</name>
</gene>
<keyword evidence="3 13" id="KW-0540">Nuclease</keyword>
<dbReference type="GO" id="GO:0048476">
    <property type="term" value="C:Holliday junction resolvase complex"/>
    <property type="evidence" value="ECO:0007669"/>
    <property type="project" value="UniProtKB-UniRule"/>
</dbReference>
<comment type="caution">
    <text evidence="15">The sequence shown here is derived from an EMBL/GenBank/DDBJ whole genome shotgun (WGS) entry which is preliminary data.</text>
</comment>
<dbReference type="Proteomes" id="UP000176650">
    <property type="component" value="Unassembled WGS sequence"/>
</dbReference>
<accession>A0A1F5BUS2</accession>
<dbReference type="PROSITE" id="PS01321">
    <property type="entry name" value="RUVC"/>
    <property type="match status" value="1"/>
</dbReference>
<dbReference type="NCBIfam" id="NF000711">
    <property type="entry name" value="PRK00039.2-1"/>
    <property type="match status" value="1"/>
</dbReference>
<dbReference type="EC" id="3.1.21.10" evidence="13 14"/>
<dbReference type="STRING" id="1797298.A2988_02505"/>
<dbReference type="SUPFAM" id="SSF53098">
    <property type="entry name" value="Ribonuclease H-like"/>
    <property type="match status" value="1"/>
</dbReference>
<organism evidence="15 16">
    <name type="scientific">Candidatus Azambacteria bacterium RIFCSPLOWO2_01_FULL_46_25</name>
    <dbReference type="NCBI Taxonomy" id="1797298"/>
    <lineage>
        <taxon>Bacteria</taxon>
        <taxon>Candidatus Azamiibacteriota</taxon>
    </lineage>
</organism>
<reference evidence="15 16" key="1">
    <citation type="journal article" date="2016" name="Nat. Commun.">
        <title>Thousands of microbial genomes shed light on interconnected biogeochemical processes in an aquifer system.</title>
        <authorList>
            <person name="Anantharaman K."/>
            <person name="Brown C.T."/>
            <person name="Hug L.A."/>
            <person name="Sharon I."/>
            <person name="Castelle C.J."/>
            <person name="Probst A.J."/>
            <person name="Thomas B.C."/>
            <person name="Singh A."/>
            <person name="Wilkins M.J."/>
            <person name="Karaoz U."/>
            <person name="Brodie E.L."/>
            <person name="Williams K.H."/>
            <person name="Hubbard S.S."/>
            <person name="Banfield J.F."/>
        </authorList>
    </citation>
    <scope>NUCLEOTIDE SEQUENCE [LARGE SCALE GENOMIC DNA]</scope>
</reference>
<dbReference type="InterPro" id="IPR020563">
    <property type="entry name" value="X-over_junc_endoDNase_Mg_BS"/>
</dbReference>
<dbReference type="GO" id="GO:0003677">
    <property type="term" value="F:DNA binding"/>
    <property type="evidence" value="ECO:0007669"/>
    <property type="project" value="UniProtKB-KW"/>
</dbReference>
<dbReference type="NCBIfam" id="TIGR00228">
    <property type="entry name" value="ruvC"/>
    <property type="match status" value="1"/>
</dbReference>
<dbReference type="EMBL" id="MEYS01000001">
    <property type="protein sequence ID" value="OGD34376.1"/>
    <property type="molecule type" value="Genomic_DNA"/>
</dbReference>
<evidence type="ECO:0000256" key="6">
    <source>
        <dbReference type="ARBA" id="ARBA00022763"/>
    </source>
</evidence>
<keyword evidence="11 13" id="KW-0234">DNA repair</keyword>
<dbReference type="GO" id="GO:0006310">
    <property type="term" value="P:DNA recombination"/>
    <property type="evidence" value="ECO:0007669"/>
    <property type="project" value="UniProtKB-UniRule"/>
</dbReference>
<keyword evidence="6 13" id="KW-0227">DNA damage</keyword>
<evidence type="ECO:0000256" key="3">
    <source>
        <dbReference type="ARBA" id="ARBA00022722"/>
    </source>
</evidence>
<dbReference type="PANTHER" id="PTHR30194">
    <property type="entry name" value="CROSSOVER JUNCTION ENDODEOXYRIBONUCLEASE RUVC"/>
    <property type="match status" value="1"/>
</dbReference>
<feature type="active site" evidence="13">
    <location>
        <position position="7"/>
    </location>
</feature>
<dbReference type="InterPro" id="IPR002176">
    <property type="entry name" value="X-over_junc_endoDNase_RuvC"/>
</dbReference>
<evidence type="ECO:0000256" key="11">
    <source>
        <dbReference type="ARBA" id="ARBA00023204"/>
    </source>
</evidence>
<keyword evidence="8 13" id="KW-0460">Magnesium</keyword>
<dbReference type="PRINTS" id="PR00696">
    <property type="entry name" value="RSOLVASERUVC"/>
</dbReference>
<dbReference type="Pfam" id="PF02075">
    <property type="entry name" value="RuvC"/>
    <property type="match status" value="1"/>
</dbReference>
<dbReference type="InterPro" id="IPR012337">
    <property type="entry name" value="RNaseH-like_sf"/>
</dbReference>
<dbReference type="CDD" id="cd16962">
    <property type="entry name" value="RuvC"/>
    <property type="match status" value="1"/>
</dbReference>
<keyword evidence="10 13" id="KW-0233">DNA recombination</keyword>
<feature type="active site" evidence="13">
    <location>
        <position position="139"/>
    </location>
</feature>
<keyword evidence="4 13" id="KW-0479">Metal-binding</keyword>
<feature type="binding site" evidence="13">
    <location>
        <position position="139"/>
    </location>
    <ligand>
        <name>Mg(2+)</name>
        <dbReference type="ChEBI" id="CHEBI:18420"/>
        <label>1</label>
    </ligand>
</feature>
<dbReference type="PANTHER" id="PTHR30194:SF3">
    <property type="entry name" value="CROSSOVER JUNCTION ENDODEOXYRIBONUCLEASE RUVC"/>
    <property type="match status" value="1"/>
</dbReference>
<evidence type="ECO:0000256" key="2">
    <source>
        <dbReference type="ARBA" id="ARBA00022490"/>
    </source>
</evidence>
<keyword evidence="7 13" id="KW-0378">Hydrolase</keyword>
<comment type="function">
    <text evidence="13">The RuvA-RuvB-RuvC complex processes Holliday junction (HJ) DNA during genetic recombination and DNA repair. Endonuclease that resolves HJ intermediates. Cleaves cruciform DNA by making single-stranded nicks across the HJ at symmetrical positions within the homologous arms, yielding a 5'-phosphate and a 3'-hydroxyl group; requires a central core of homology in the junction. The consensus cleavage sequence is 5'-(A/T)TT(C/G)-3'. Cleavage occurs on the 3'-side of the TT dinucleotide at the point of strand exchange. HJ branch migration catalyzed by RuvA-RuvB allows RuvC to scan DNA until it finds its consensus sequence, where it cleaves and resolves the cruciform DNA.</text>
</comment>
<comment type="catalytic activity">
    <reaction evidence="12 13">
        <text>Endonucleolytic cleavage at a junction such as a reciprocal single-stranded crossover between two homologous DNA duplexes (Holliday junction).</text>
        <dbReference type="EC" id="3.1.21.10"/>
    </reaction>
</comment>
<dbReference type="Gene3D" id="3.30.420.10">
    <property type="entry name" value="Ribonuclease H-like superfamily/Ribonuclease H"/>
    <property type="match status" value="1"/>
</dbReference>
<evidence type="ECO:0000256" key="10">
    <source>
        <dbReference type="ARBA" id="ARBA00023172"/>
    </source>
</evidence>
<dbReference type="GO" id="GO:0000287">
    <property type="term" value="F:magnesium ion binding"/>
    <property type="evidence" value="ECO:0007669"/>
    <property type="project" value="UniProtKB-UniRule"/>
</dbReference>
<dbReference type="HAMAP" id="MF_00034">
    <property type="entry name" value="RuvC"/>
    <property type="match status" value="1"/>
</dbReference>
<dbReference type="GO" id="GO:0006281">
    <property type="term" value="P:DNA repair"/>
    <property type="evidence" value="ECO:0007669"/>
    <property type="project" value="UniProtKB-UniRule"/>
</dbReference>
<evidence type="ECO:0000256" key="1">
    <source>
        <dbReference type="ARBA" id="ARBA00009518"/>
    </source>
</evidence>
<sequence length="161" mass="17548">MIIMGIDPGDTLIGFGVLSKNSAGLSLVDHGCLKTGPGNAPEKLASLETQLEAVLARHKPDIVGIEELFFFKNAKTVIRVAQARGAIMALCVRKNIRVLEFTPLQIKQAVTGYGRAEKKQVQRMLERIFQLKKPLKQDDAADALAAAWCAAQSYAMLDALR</sequence>
<evidence type="ECO:0000256" key="7">
    <source>
        <dbReference type="ARBA" id="ARBA00022801"/>
    </source>
</evidence>
<dbReference type="InterPro" id="IPR036397">
    <property type="entry name" value="RNaseH_sf"/>
</dbReference>
<evidence type="ECO:0000256" key="12">
    <source>
        <dbReference type="ARBA" id="ARBA00029354"/>
    </source>
</evidence>
<evidence type="ECO:0000256" key="8">
    <source>
        <dbReference type="ARBA" id="ARBA00022842"/>
    </source>
</evidence>
<keyword evidence="9 13" id="KW-0238">DNA-binding</keyword>
<evidence type="ECO:0000256" key="5">
    <source>
        <dbReference type="ARBA" id="ARBA00022759"/>
    </source>
</evidence>
<dbReference type="FunFam" id="3.30.420.10:FF:000002">
    <property type="entry name" value="Crossover junction endodeoxyribonuclease RuvC"/>
    <property type="match status" value="1"/>
</dbReference>
<comment type="subcellular location">
    <subcellularLocation>
        <location evidence="13">Cytoplasm</location>
    </subcellularLocation>
</comment>
<keyword evidence="5 13" id="KW-0255">Endonuclease</keyword>
<dbReference type="GO" id="GO:0008821">
    <property type="term" value="F:crossover junction DNA endonuclease activity"/>
    <property type="evidence" value="ECO:0007669"/>
    <property type="project" value="UniProtKB-UniRule"/>
</dbReference>
<dbReference type="GO" id="GO:0005737">
    <property type="term" value="C:cytoplasm"/>
    <property type="evidence" value="ECO:0007669"/>
    <property type="project" value="UniProtKB-SubCell"/>
</dbReference>
<keyword evidence="2 13" id="KW-0963">Cytoplasm</keyword>
<feature type="active site" evidence="13">
    <location>
        <position position="66"/>
    </location>
</feature>
<evidence type="ECO:0000256" key="4">
    <source>
        <dbReference type="ARBA" id="ARBA00022723"/>
    </source>
</evidence>
<evidence type="ECO:0000313" key="15">
    <source>
        <dbReference type="EMBL" id="OGD34376.1"/>
    </source>
</evidence>